<proteinExistence type="predicted"/>
<keyword evidence="2" id="KW-1185">Reference proteome</keyword>
<name>A0A9X2S3Q3_9FIRM</name>
<protein>
    <submittedName>
        <fullName evidence="1">Uncharacterized protein</fullName>
    </submittedName>
</protein>
<reference evidence="1" key="1">
    <citation type="submission" date="2022-07" db="EMBL/GenBank/DDBJ databases">
        <title>Enhanced cultured diversity of the mouse gut microbiota enables custom-made synthetic communities.</title>
        <authorList>
            <person name="Afrizal A."/>
        </authorList>
    </citation>
    <scope>NUCLEOTIDE SEQUENCE</scope>
    <source>
        <strain evidence="1">DSM 29482</strain>
    </source>
</reference>
<comment type="caution">
    <text evidence="1">The sequence shown here is derived from an EMBL/GenBank/DDBJ whole genome shotgun (WGS) entry which is preliminary data.</text>
</comment>
<dbReference type="Proteomes" id="UP001142078">
    <property type="component" value="Unassembled WGS sequence"/>
</dbReference>
<sequence length="49" mass="5788">MSKEEMLAIADEVVEIYFDENMSVKGAIELCRRKEGETYESKMDRRRIS</sequence>
<accession>A0A9X2S3Q3</accession>
<gene>
    <name evidence="1" type="ORF">NSA23_00950</name>
</gene>
<organism evidence="1 2">
    <name type="scientific">Anaerosalibacter massiliensis</name>
    <dbReference type="NCBI Taxonomy" id="1347392"/>
    <lineage>
        <taxon>Bacteria</taxon>
        <taxon>Bacillati</taxon>
        <taxon>Bacillota</taxon>
        <taxon>Tissierellia</taxon>
        <taxon>Tissierellales</taxon>
        <taxon>Sporanaerobacteraceae</taxon>
        <taxon>Anaerosalibacter</taxon>
    </lineage>
</organism>
<dbReference type="AlphaFoldDB" id="A0A9X2S3Q3"/>
<dbReference type="EMBL" id="JANJZL010000001">
    <property type="protein sequence ID" value="MCR2042673.1"/>
    <property type="molecule type" value="Genomic_DNA"/>
</dbReference>
<evidence type="ECO:0000313" key="1">
    <source>
        <dbReference type="EMBL" id="MCR2042673.1"/>
    </source>
</evidence>
<evidence type="ECO:0000313" key="2">
    <source>
        <dbReference type="Proteomes" id="UP001142078"/>
    </source>
</evidence>
<dbReference type="RefSeq" id="WP_187116670.1">
    <property type="nucleotide sequence ID" value="NZ_CABKTM010000043.1"/>
</dbReference>